<accession>G8YGF3</accession>
<gene>
    <name evidence="2" type="primary">Piso0_003622</name>
    <name evidence="1" type="ORF">GNLVRS01_PISO0G16374g</name>
    <name evidence="2" type="ORF">GNLVRS01_PISO0H16375g</name>
</gene>
<dbReference type="EMBL" id="FO082053">
    <property type="protein sequence ID" value="CCE80505.1"/>
    <property type="molecule type" value="Genomic_DNA"/>
</dbReference>
<dbReference type="Proteomes" id="UP000005222">
    <property type="component" value="Chromosome H"/>
</dbReference>
<reference evidence="2" key="1">
    <citation type="submission" date="2011-10" db="EMBL/GenBank/DDBJ databases">
        <authorList>
            <person name="Genoscope - CEA"/>
        </authorList>
    </citation>
    <scope>NUCLEOTIDE SEQUENCE</scope>
</reference>
<organism evidence="2 3">
    <name type="scientific">Pichia sorbitophila (strain ATCC MYA-4447 / BCRC 22081 / CBS 7064 / NBRC 10061 / NRRL Y-12695)</name>
    <name type="common">Hybrid yeast</name>
    <dbReference type="NCBI Taxonomy" id="559304"/>
    <lineage>
        <taxon>Eukaryota</taxon>
        <taxon>Fungi</taxon>
        <taxon>Dikarya</taxon>
        <taxon>Ascomycota</taxon>
        <taxon>Saccharomycotina</taxon>
        <taxon>Pichiomycetes</taxon>
        <taxon>Debaryomycetaceae</taxon>
        <taxon>Millerozyma</taxon>
    </lineage>
</organism>
<dbReference type="AlphaFoldDB" id="G8YGF3"/>
<proteinExistence type="predicted"/>
<dbReference type="Proteomes" id="UP000005222">
    <property type="component" value="Chromosome G"/>
</dbReference>
<keyword evidence="3" id="KW-1185">Reference proteome</keyword>
<evidence type="ECO:0000313" key="3">
    <source>
        <dbReference type="Proteomes" id="UP000005222"/>
    </source>
</evidence>
<reference evidence="3" key="2">
    <citation type="journal article" date="2012" name="G3 (Bethesda)">
        <title>Pichia sorbitophila, an interspecies yeast hybrid reveals early steps of genome resolution following polyploidization.</title>
        <authorList>
            <person name="Leh Louis V."/>
            <person name="Despons L."/>
            <person name="Friedrich A."/>
            <person name="Martin T."/>
            <person name="Durrens P."/>
            <person name="Casaregola S."/>
            <person name="Neuveglise C."/>
            <person name="Fairhead C."/>
            <person name="Marck C."/>
            <person name="Cruz J.A."/>
            <person name="Straub M.L."/>
            <person name="Kugler V."/>
            <person name="Sacerdot C."/>
            <person name="Uzunov Z."/>
            <person name="Thierry A."/>
            <person name="Weiss S."/>
            <person name="Bleykasten C."/>
            <person name="De Montigny J."/>
            <person name="Jacques N."/>
            <person name="Jung P."/>
            <person name="Lemaire M."/>
            <person name="Mallet S."/>
            <person name="Morel G."/>
            <person name="Richard G.F."/>
            <person name="Sarkar A."/>
            <person name="Savel G."/>
            <person name="Schacherer J."/>
            <person name="Seret M.L."/>
            <person name="Talla E."/>
            <person name="Samson G."/>
            <person name="Jubin C."/>
            <person name="Poulain J."/>
            <person name="Vacherie B."/>
            <person name="Barbe V."/>
            <person name="Pelletier E."/>
            <person name="Sherman D.J."/>
            <person name="Westhof E."/>
            <person name="Weissenbach J."/>
            <person name="Baret P.V."/>
            <person name="Wincker P."/>
            <person name="Gaillardin C."/>
            <person name="Dujon B."/>
            <person name="Souciet J.L."/>
        </authorList>
    </citation>
    <scope>NUCLEOTIDE SEQUENCE [LARGE SCALE GENOMIC DNA]</scope>
    <source>
        <strain evidence="3">ATCC MYA-4447 / BCRC 22081 / CBS 7064 / NBRC 10061 / NRRL Y-12695</strain>
    </source>
</reference>
<dbReference type="HOGENOM" id="CLU_2543349_0_0_1"/>
<protein>
    <submittedName>
        <fullName evidence="2">Piso0_003622 protein</fullName>
    </submittedName>
</protein>
<sequence>MAIFNLTSPMKKDDTYVDWAGNWRKPSMRYPDTNPYFRRSFCDLQILYLTRPKAGERFSEILLEDYMEKKKGTYNDSITVAPF</sequence>
<evidence type="ECO:0000313" key="2">
    <source>
        <dbReference type="EMBL" id="CCE81270.1"/>
    </source>
</evidence>
<name>G8YGF3_PICSO</name>
<dbReference type="EMBL" id="FO082052">
    <property type="protein sequence ID" value="CCE81270.1"/>
    <property type="molecule type" value="Genomic_DNA"/>
</dbReference>
<dbReference type="InParanoid" id="G8YGF3"/>
<evidence type="ECO:0000313" key="1">
    <source>
        <dbReference type="EMBL" id="CCE80505.1"/>
    </source>
</evidence>